<dbReference type="InterPro" id="IPR009080">
    <property type="entry name" value="tRNAsynth_Ia_anticodon-bd"/>
</dbReference>
<dbReference type="PRINTS" id="PR00985">
    <property type="entry name" value="TRNASYNTHLEU"/>
</dbReference>
<evidence type="ECO:0000259" key="11">
    <source>
        <dbReference type="Pfam" id="PF13603"/>
    </source>
</evidence>
<accession>K2FZS5</accession>
<keyword evidence="2 8" id="KW-0436">Ligase</keyword>
<comment type="catalytic activity">
    <reaction evidence="7 8">
        <text>tRNA(Leu) + L-leucine + ATP = L-leucyl-tRNA(Leu) + AMP + diphosphate</text>
        <dbReference type="Rhea" id="RHEA:11688"/>
        <dbReference type="Rhea" id="RHEA-COMP:9613"/>
        <dbReference type="Rhea" id="RHEA-COMP:9622"/>
        <dbReference type="ChEBI" id="CHEBI:30616"/>
        <dbReference type="ChEBI" id="CHEBI:33019"/>
        <dbReference type="ChEBI" id="CHEBI:57427"/>
        <dbReference type="ChEBI" id="CHEBI:78442"/>
        <dbReference type="ChEBI" id="CHEBI:78494"/>
        <dbReference type="ChEBI" id="CHEBI:456215"/>
        <dbReference type="EC" id="6.1.1.4"/>
    </reaction>
</comment>
<dbReference type="InterPro" id="IPR002302">
    <property type="entry name" value="Leu-tRNA-ligase"/>
</dbReference>
<keyword evidence="8" id="KW-0963">Cytoplasm</keyword>
<comment type="caution">
    <text evidence="8">Lacks conserved residue(s) required for the propagation of feature annotation.</text>
</comment>
<sequence>MKKYDFAAIEKKWQANWENSVYANSRDDSDKEKYYVLDMFPYPSGAGLHMWHMENYTATDIYSRFMRMKGYNVLHPMWWDAFWLPAENYAIKTWIHPQYQTPENIAIFTRQIKSLGFAYDWTKEIDTSSPLYYKWTQWFFLFLYKNWLAYKKKAKVNWCNSCQTVLANEQAEWGICERCKNEVIQKNLEQWFFKITDFAEELIDDLSLIDWPSSTVSAQKNWIGKSVWVEFDMDVADSEEKIKVYTTRVDTVFWMTYVVISPESPLLEKLKPLIRNWDKVENYIKETGKKTELERTQLNKDKSWELLDWVTAINPFNNEEIKVFIWDYVLSNYWTWAVMAVPAHDERDYEFAKKYNLPIPQSIAPYFKSITWKDAIRDDKNTEKRKTIYAIVKHWSEDKFLCLDWKDFWWKSNIIGWVDEWEDIVAAWIREIVEETGYTDVKFIGQLPFEAHALYYASHKWVNRYQVANWLVFKLTGSNKADISEQEKQMHELAWINGKELNKYINLEINNYFVTCLEKWAGAFTDDWVLVDSWEYTGLTSEEAREKMWKWVEEKWIWTRKTNYKLRDWLISRQRYWGSPIPIIYCDDCWEVSVPEKDLPVVLPTDVDFKPTWESPLVNSKSFHEVNCPKCGKKARRESDTMDTFVCSSWYYLRFPDPKNDSAFASKESLEKWLPVDMYMGWAEHTVLHLLYARFFTKALNKFGYVNFREPFIKLRHQWTVLAEDGRKMSKSLWNVVNPDSVVPEYWADATRLYVMFMGALEDMKPWNSQNIIWVKRFLDKVWNMQSKVSDKVWNKDELDVMMNKTIKKVWDDTAVFGVNTAISQLMIYTNALDKENEVNSKYYEKLLILLSPYAPHITEELWEALWKKESIHLQNWPEYDNAKLVDKVVKIAIQINWKVRDEIEAEFDSPEEIIKEKAFASEAVKKYTSGAEIKKIVYVKNKLLSIVV</sequence>
<dbReference type="Pfam" id="PF13603">
    <property type="entry name" value="tRNA-synt_1_2"/>
    <property type="match status" value="1"/>
</dbReference>
<proteinExistence type="inferred from homology"/>
<feature type="domain" description="Aminoacyl-tRNA synthetase class Ia" evidence="9">
    <location>
        <begin position="565"/>
        <end position="764"/>
    </location>
</feature>
<evidence type="ECO:0000256" key="8">
    <source>
        <dbReference type="HAMAP-Rule" id="MF_00049"/>
    </source>
</evidence>
<dbReference type="InterPro" id="IPR009008">
    <property type="entry name" value="Val/Leu/Ile-tRNA-synth_edit"/>
</dbReference>
<evidence type="ECO:0000256" key="1">
    <source>
        <dbReference type="ARBA" id="ARBA00005594"/>
    </source>
</evidence>
<protein>
    <recommendedName>
        <fullName evidence="8">Leucine--tRNA ligase</fullName>
        <ecNumber evidence="8">6.1.1.4</ecNumber>
    </recommendedName>
    <alternativeName>
        <fullName evidence="8">Leucyl-tRNA synthetase</fullName>
        <shortName evidence="8">LeuRS</shortName>
    </alternativeName>
</protein>
<evidence type="ECO:0000256" key="3">
    <source>
        <dbReference type="ARBA" id="ARBA00022741"/>
    </source>
</evidence>
<dbReference type="InterPro" id="IPR002300">
    <property type="entry name" value="aa-tRNA-synth_Ia"/>
</dbReference>
<dbReference type="GO" id="GO:0005829">
    <property type="term" value="C:cytosol"/>
    <property type="evidence" value="ECO:0007669"/>
    <property type="project" value="TreeGrafter"/>
</dbReference>
<dbReference type="SUPFAM" id="SSF47323">
    <property type="entry name" value="Anticodon-binding domain of a subclass of class I aminoacyl-tRNA synthetases"/>
    <property type="match status" value="1"/>
</dbReference>
<organism evidence="12">
    <name type="scientific">uncultured bacterium</name>
    <name type="common">gcode 4</name>
    <dbReference type="NCBI Taxonomy" id="1234023"/>
    <lineage>
        <taxon>Bacteria</taxon>
        <taxon>environmental samples</taxon>
    </lineage>
</organism>
<evidence type="ECO:0000256" key="2">
    <source>
        <dbReference type="ARBA" id="ARBA00022598"/>
    </source>
</evidence>
<evidence type="ECO:0000313" key="12">
    <source>
        <dbReference type="EMBL" id="EKE28463.1"/>
    </source>
</evidence>
<dbReference type="CDD" id="cd07958">
    <property type="entry name" value="Anticodon_Ia_Leu_BEm"/>
    <property type="match status" value="1"/>
</dbReference>
<evidence type="ECO:0000256" key="5">
    <source>
        <dbReference type="ARBA" id="ARBA00022917"/>
    </source>
</evidence>
<dbReference type="SUPFAM" id="SSF50677">
    <property type="entry name" value="ValRS/IleRS/LeuRS editing domain"/>
    <property type="match status" value="1"/>
</dbReference>
<dbReference type="SUPFAM" id="SSF52374">
    <property type="entry name" value="Nucleotidylyl transferase"/>
    <property type="match status" value="1"/>
</dbReference>
<name>K2FZS5_9BACT</name>
<dbReference type="FunFam" id="3.40.50.620:FF:000056">
    <property type="entry name" value="Leucine--tRNA ligase"/>
    <property type="match status" value="1"/>
</dbReference>
<evidence type="ECO:0000259" key="10">
    <source>
        <dbReference type="Pfam" id="PF08264"/>
    </source>
</evidence>
<dbReference type="HAMAP" id="MF_00049_B">
    <property type="entry name" value="Leu_tRNA_synth_B"/>
    <property type="match status" value="1"/>
</dbReference>
<dbReference type="FunFam" id="3.40.50.620:FF:000060">
    <property type="entry name" value="Leucine--tRNA ligase"/>
    <property type="match status" value="1"/>
</dbReference>
<dbReference type="GO" id="GO:0002161">
    <property type="term" value="F:aminoacyl-tRNA deacylase activity"/>
    <property type="evidence" value="ECO:0007669"/>
    <property type="project" value="InterPro"/>
</dbReference>
<keyword evidence="6 8" id="KW-0030">Aminoacyl-tRNA synthetase</keyword>
<dbReference type="Gene3D" id="3.10.20.590">
    <property type="match status" value="1"/>
</dbReference>
<dbReference type="EMBL" id="AMFJ01000328">
    <property type="protein sequence ID" value="EKE28463.1"/>
    <property type="molecule type" value="Genomic_DNA"/>
</dbReference>
<comment type="similarity">
    <text evidence="1 8">Belongs to the class-I aminoacyl-tRNA synthetase family.</text>
</comment>
<dbReference type="Gene3D" id="3.90.740.10">
    <property type="entry name" value="Valyl/Leucyl/Isoleucyl-tRNA synthetase, editing domain"/>
    <property type="match status" value="1"/>
</dbReference>
<comment type="subcellular location">
    <subcellularLocation>
        <location evidence="8">Cytoplasm</location>
    </subcellularLocation>
</comment>
<dbReference type="SUPFAM" id="SSF55811">
    <property type="entry name" value="Nudix"/>
    <property type="match status" value="1"/>
</dbReference>
<dbReference type="AlphaFoldDB" id="K2FZS5"/>
<dbReference type="InterPro" id="IPR013155">
    <property type="entry name" value="M/V/L/I-tRNA-synth_anticd-bd"/>
</dbReference>
<dbReference type="GO" id="GO:0004823">
    <property type="term" value="F:leucine-tRNA ligase activity"/>
    <property type="evidence" value="ECO:0007669"/>
    <property type="project" value="UniProtKB-UniRule"/>
</dbReference>
<feature type="domain" description="Methionyl/Valyl/Leucyl/Isoleucyl-tRNA synthetase anticodon-binding" evidence="10">
    <location>
        <begin position="803"/>
        <end position="914"/>
    </location>
</feature>
<keyword evidence="4 8" id="KW-0067">ATP-binding</keyword>
<dbReference type="InterPro" id="IPR014729">
    <property type="entry name" value="Rossmann-like_a/b/a_fold"/>
</dbReference>
<reference evidence="12" key="1">
    <citation type="journal article" date="2012" name="Science">
        <title>Fermentation, hydrogen, and sulfur metabolism in multiple uncultivated bacterial phyla.</title>
        <authorList>
            <person name="Wrighton K.C."/>
            <person name="Thomas B.C."/>
            <person name="Sharon I."/>
            <person name="Miller C.S."/>
            <person name="Castelle C.J."/>
            <person name="VerBerkmoes N.C."/>
            <person name="Wilkins M.J."/>
            <person name="Hettich R.L."/>
            <person name="Lipton M.S."/>
            <person name="Williams K.H."/>
            <person name="Long P.E."/>
            <person name="Banfield J.F."/>
        </authorList>
    </citation>
    <scope>NUCLEOTIDE SEQUENCE [LARGE SCALE GENOMIC DNA]</scope>
</reference>
<feature type="short sequence motif" description="'KMSKS' region" evidence="8">
    <location>
        <begin position="728"/>
        <end position="732"/>
    </location>
</feature>
<dbReference type="Pfam" id="PF08264">
    <property type="entry name" value="Anticodon_1"/>
    <property type="match status" value="1"/>
</dbReference>
<dbReference type="PANTHER" id="PTHR43740:SF2">
    <property type="entry name" value="LEUCINE--TRNA LIGASE, MITOCHONDRIAL"/>
    <property type="match status" value="1"/>
</dbReference>
<evidence type="ECO:0000256" key="6">
    <source>
        <dbReference type="ARBA" id="ARBA00023146"/>
    </source>
</evidence>
<feature type="domain" description="Leucyl-tRNA synthetase editing" evidence="11">
    <location>
        <begin position="220"/>
        <end position="369"/>
    </location>
</feature>
<gene>
    <name evidence="8" type="primary">leuS</name>
    <name evidence="12" type="ORF">ACD_3C00054G0003</name>
</gene>
<evidence type="ECO:0000259" key="9">
    <source>
        <dbReference type="Pfam" id="PF00133"/>
    </source>
</evidence>
<dbReference type="EC" id="6.1.1.4" evidence="8"/>
<dbReference type="InterPro" id="IPR025709">
    <property type="entry name" value="Leu_tRNA-synth_edit"/>
</dbReference>
<evidence type="ECO:0000256" key="4">
    <source>
        <dbReference type="ARBA" id="ARBA00022840"/>
    </source>
</evidence>
<comment type="caution">
    <text evidence="12">The sequence shown here is derived from an EMBL/GenBank/DDBJ whole genome shotgun (WGS) entry which is preliminary data.</text>
</comment>
<dbReference type="FunFam" id="1.10.730.10:FF:000002">
    <property type="entry name" value="Leucine--tRNA ligase"/>
    <property type="match status" value="1"/>
</dbReference>
<dbReference type="GO" id="GO:0006429">
    <property type="term" value="P:leucyl-tRNA aminoacylation"/>
    <property type="evidence" value="ECO:0007669"/>
    <property type="project" value="UniProtKB-UniRule"/>
</dbReference>
<keyword evidence="3 8" id="KW-0547">Nucleotide-binding</keyword>
<dbReference type="GO" id="GO:0005524">
    <property type="term" value="F:ATP binding"/>
    <property type="evidence" value="ECO:0007669"/>
    <property type="project" value="UniProtKB-UniRule"/>
</dbReference>
<dbReference type="Gene3D" id="3.40.50.620">
    <property type="entry name" value="HUPs"/>
    <property type="match status" value="2"/>
</dbReference>
<dbReference type="Pfam" id="PF00133">
    <property type="entry name" value="tRNA-synt_1"/>
    <property type="match status" value="1"/>
</dbReference>
<dbReference type="PANTHER" id="PTHR43740">
    <property type="entry name" value="LEUCYL-TRNA SYNTHETASE"/>
    <property type="match status" value="1"/>
</dbReference>
<dbReference type="InterPro" id="IPR015797">
    <property type="entry name" value="NUDIX_hydrolase-like_dom_sf"/>
</dbReference>
<evidence type="ECO:0000256" key="7">
    <source>
        <dbReference type="ARBA" id="ARBA00047469"/>
    </source>
</evidence>
<keyword evidence="5 8" id="KW-0648">Protein biosynthesis</keyword>
<dbReference type="Gene3D" id="1.10.730.10">
    <property type="entry name" value="Isoleucyl-tRNA Synthetase, Domain 1"/>
    <property type="match status" value="1"/>
</dbReference>
<feature type="binding site" evidence="8">
    <location>
        <position position="731"/>
    </location>
    <ligand>
        <name>ATP</name>
        <dbReference type="ChEBI" id="CHEBI:30616"/>
    </ligand>
</feature>